<name>W4G895_APHAT</name>
<reference evidence="2" key="1">
    <citation type="submission" date="2013-12" db="EMBL/GenBank/DDBJ databases">
        <title>The Genome Sequence of Aphanomyces astaci APO3.</title>
        <authorList>
            <consortium name="The Broad Institute Genomics Platform"/>
            <person name="Russ C."/>
            <person name="Tyler B."/>
            <person name="van West P."/>
            <person name="Dieguez-Uribeondo J."/>
            <person name="Young S.K."/>
            <person name="Zeng Q."/>
            <person name="Gargeya S."/>
            <person name="Fitzgerald M."/>
            <person name="Abouelleil A."/>
            <person name="Alvarado L."/>
            <person name="Chapman S.B."/>
            <person name="Gainer-Dewar J."/>
            <person name="Goldberg J."/>
            <person name="Griggs A."/>
            <person name="Gujja S."/>
            <person name="Hansen M."/>
            <person name="Howarth C."/>
            <person name="Imamovic A."/>
            <person name="Ireland A."/>
            <person name="Larimer J."/>
            <person name="McCowan C."/>
            <person name="Murphy C."/>
            <person name="Pearson M."/>
            <person name="Poon T.W."/>
            <person name="Priest M."/>
            <person name="Roberts A."/>
            <person name="Saif S."/>
            <person name="Shea T."/>
            <person name="Sykes S."/>
            <person name="Wortman J."/>
            <person name="Nusbaum C."/>
            <person name="Birren B."/>
        </authorList>
    </citation>
    <scope>NUCLEOTIDE SEQUENCE [LARGE SCALE GENOMIC DNA]</scope>
    <source>
        <strain evidence="2">APO3</strain>
    </source>
</reference>
<accession>W4G895</accession>
<evidence type="ECO:0000256" key="1">
    <source>
        <dbReference type="SAM" id="MobiDB-lite"/>
    </source>
</evidence>
<protein>
    <submittedName>
        <fullName evidence="2">Uncharacterized protein</fullName>
    </submittedName>
</protein>
<gene>
    <name evidence="2" type="ORF">H257_09888</name>
</gene>
<dbReference type="GeneID" id="20811884"/>
<proteinExistence type="predicted"/>
<sequence length="121" mass="13354">MLVQDFTRKFLDEYIAESLAALRVEAKAILFNSLTPILQQVIGSYTSPFSLWVALTAHHESCTRDSLILFASLKYTKGKTDQCSGDSESRRRQVAEAATYATPNTTQPSPLYTAAAAPSYE</sequence>
<feature type="compositionally biased region" description="Polar residues" evidence="1">
    <location>
        <begin position="101"/>
        <end position="110"/>
    </location>
</feature>
<dbReference type="EMBL" id="KI913138">
    <property type="protein sequence ID" value="ETV75927.1"/>
    <property type="molecule type" value="Genomic_DNA"/>
</dbReference>
<dbReference type="RefSeq" id="XP_009834569.1">
    <property type="nucleotide sequence ID" value="XM_009836267.1"/>
</dbReference>
<feature type="region of interest" description="Disordered" evidence="1">
    <location>
        <begin position="94"/>
        <end position="121"/>
    </location>
</feature>
<dbReference type="VEuPathDB" id="FungiDB:H257_09888"/>
<evidence type="ECO:0000313" key="2">
    <source>
        <dbReference type="EMBL" id="ETV75927.1"/>
    </source>
</evidence>
<organism evidence="2">
    <name type="scientific">Aphanomyces astaci</name>
    <name type="common">Crayfish plague agent</name>
    <dbReference type="NCBI Taxonomy" id="112090"/>
    <lineage>
        <taxon>Eukaryota</taxon>
        <taxon>Sar</taxon>
        <taxon>Stramenopiles</taxon>
        <taxon>Oomycota</taxon>
        <taxon>Saprolegniomycetes</taxon>
        <taxon>Saprolegniales</taxon>
        <taxon>Verrucalvaceae</taxon>
        <taxon>Aphanomyces</taxon>
    </lineage>
</organism>
<dbReference type="AlphaFoldDB" id="W4G895"/>